<evidence type="ECO:0000256" key="7">
    <source>
        <dbReference type="ARBA" id="ARBA00022707"/>
    </source>
</evidence>
<dbReference type="InterPro" id="IPR002404">
    <property type="entry name" value="IRS_PTB"/>
</dbReference>
<feature type="domain" description="Tyrosine-protein phosphatase" evidence="18">
    <location>
        <begin position="1573"/>
        <end position="1833"/>
    </location>
</feature>
<dbReference type="Gene3D" id="3.90.190.10">
    <property type="entry name" value="Protein tyrosine phosphatase superfamily"/>
    <property type="match status" value="1"/>
</dbReference>
<evidence type="ECO:0000256" key="1">
    <source>
        <dbReference type="ARBA" id="ARBA00004479"/>
    </source>
</evidence>
<keyword evidence="13" id="KW-0472">Membrane</keyword>
<dbReference type="PROSITE" id="PS50056">
    <property type="entry name" value="TYR_PHOSPHATASE_2"/>
    <property type="match status" value="1"/>
</dbReference>
<dbReference type="SMART" id="SM01244">
    <property type="entry name" value="IRS"/>
    <property type="match status" value="1"/>
</dbReference>
<dbReference type="SUPFAM" id="SSF52799">
    <property type="entry name" value="(Phosphotyrosine protein) phosphatases II"/>
    <property type="match status" value="1"/>
</dbReference>
<evidence type="ECO:0000313" key="22">
    <source>
        <dbReference type="Proteomes" id="UP000808372"/>
    </source>
</evidence>
<dbReference type="InterPro" id="IPR029021">
    <property type="entry name" value="Prot-tyrosine_phosphatase-like"/>
</dbReference>
<dbReference type="PANTHER" id="PTHR46957:SF2">
    <property type="entry name" value="RECEPTOR-TYPE TYROSINE-PROTEIN PHOSPHATASE BETA"/>
    <property type="match status" value="1"/>
</dbReference>
<dbReference type="Gene3D" id="2.30.29.30">
    <property type="entry name" value="Pleckstrin-homology domain (PH domain)/Phosphotyrosine-binding domain (PTB)"/>
    <property type="match status" value="1"/>
</dbReference>
<dbReference type="KEGG" id="snh:120054150"/>
<evidence type="ECO:0000256" key="13">
    <source>
        <dbReference type="ARBA" id="ARBA00023136"/>
    </source>
</evidence>
<dbReference type="InterPro" id="IPR013783">
    <property type="entry name" value="Ig-like_fold"/>
</dbReference>
<feature type="domain" description="Fibronectin type-III" evidence="20">
    <location>
        <begin position="746"/>
        <end position="847"/>
    </location>
</feature>
<dbReference type="CDD" id="cd14617">
    <property type="entry name" value="R-PTPc-B"/>
    <property type="match status" value="1"/>
</dbReference>
<feature type="compositionally biased region" description="Low complexity" evidence="17">
    <location>
        <begin position="2353"/>
        <end position="2374"/>
    </location>
</feature>
<proteinExistence type="inferred from homology"/>
<dbReference type="InterPro" id="IPR000387">
    <property type="entry name" value="Tyr_Pase_dom"/>
</dbReference>
<evidence type="ECO:0000256" key="2">
    <source>
        <dbReference type="ARBA" id="ARBA00004496"/>
    </source>
</evidence>
<evidence type="ECO:0000256" key="3">
    <source>
        <dbReference type="ARBA" id="ARBA00013064"/>
    </source>
</evidence>
<evidence type="ECO:0000256" key="4">
    <source>
        <dbReference type="ARBA" id="ARBA00022490"/>
    </source>
</evidence>
<feature type="region of interest" description="Disordered" evidence="17">
    <location>
        <begin position="2402"/>
        <end position="2432"/>
    </location>
</feature>
<evidence type="ECO:0000256" key="5">
    <source>
        <dbReference type="ARBA" id="ARBA00022553"/>
    </source>
</evidence>
<dbReference type="GO" id="GO:0016020">
    <property type="term" value="C:membrane"/>
    <property type="evidence" value="ECO:0007669"/>
    <property type="project" value="UniProtKB-SubCell"/>
</dbReference>
<keyword evidence="14" id="KW-0325">Glycoprotein</keyword>
<dbReference type="Pfam" id="PF02174">
    <property type="entry name" value="IRS"/>
    <property type="match status" value="1"/>
</dbReference>
<keyword evidence="11" id="KW-0904">Protein phosphatase</keyword>
<dbReference type="SMART" id="SM00310">
    <property type="entry name" value="PTBI"/>
    <property type="match status" value="1"/>
</dbReference>
<dbReference type="GO" id="GO:0045296">
    <property type="term" value="F:cadherin binding"/>
    <property type="evidence" value="ECO:0007669"/>
    <property type="project" value="TreeGrafter"/>
</dbReference>
<sequence length="2432" mass="267388">MGTQSRFTALTPGTLYAFSLVAIAGNKTALPVLATAATAPSAVSGLQLSPSSSSLGVSWQPGPGRREGFRVLLREQQGALVRNVTLKSSVTSHTLDDLLPGTLYTVTVVTEAEGLQNAISKQAVTVPVAVTDLFLENHGSLDTLRASWVNARGGVDAYLVSLATLGSANQDRKLPPNTTEVVFSGLTPGRPYQVTVRSKVGEQTTEAVATGRTVPDKVSQLSMVGVIGGSTLKSTWSPPRGDWENYRVLLLNGTVALVNETVSRLVRQYSFSVASLGLVPGRLYTAQVMVESGLFGNTAQCQGRLAPRPVQQLMVRHGDETSLSVLWSRPAGVWDGYTVLLRQRDTVVSQRTLSRDARECTFNVLMPGRQYAIAVTTNSGGLNSSASVIGRTTPAQVTSLRVTNGGSTDSLQTQWERAAGELDSYRVLLIHDSSVIKNESTPAHTTAYSFLALKPGALYRVVVTTVRAGQASRQSVAEGSTVPAAVGDVTVSNNGRMDFLSVSWRPAQGNVDSYLVTLKDRERTVHTLVVSKSSPECVFKSLVSGRLYNISIVSRSGVYENHTIVQERTQPSSVQNPTAIHSARDDYLKVYWRHAAGDFDYYQVVIKHNNIFHQNKTVTKSQNECVFNGLVPGRLYTVIVSTWSGKYETSMSTDGRTFPAAVRSLALAGRGTEDLRVTWLAALGDVDHYEVQLLFNDMKVFPPITLGSSAGACVLSSLTPGRLYKIHVSTFSGPNQRAQFIEGRTVPSKVKNIHVSNNGQSNSLKISWTPGQGDVDSYSVSLSLDGPEGRMLETRPVPKHPNQLGFNSLQPGQLYSVTVRSISGILLNNNTASGRTVPSAVTGLQADNRHTTCSIQVSWQEARGVADGYSLQLLDDRGHLVTNSSQASSGSTPLQHHFDGLTPGKRYHVLVHTTSGGVRSEGVTAEARTRPAAVSDLSIRANSSSSLLFHWSPPEGELEGYDLYLYNGDDTLYDRRSGQPNTLQVSFQGLRPGASYRMVVLTRSGEQTNDSAIWARTVPAAVTSLQARSRPQSEELWVSWERAVGELSGYLLSVYNPDGSQQAEEALGPDATEHAVPTLIPGRLYHAVILTRSGELTNRATTQGRTAPRPPTSVSFGGVTNTSLELTWSGPAGSDYDDFDLQWEPRDHLSVFNPYHTRTSGSRILKGLYPGRLYNFSLRTVSGAVGGVGEDGSPAYSLPIHKSIRTKPERVQYLHCRPQSSTSISCSWGPPEADCDSYTIECLHQDSRTLVYSRRTGRDSTLYHITQLEPHKRYTVSIKAISDSMTSEAAEDSVVTMIDRPPLPSLSTRVNNRAALITKNTIFFKFNCSWFSDINGAVKFFTVVVTESENNENIQPEQHHPLPSYLDYKSNSSVKAYQTSYFPSRCTEGSDSETQSFAISLGTGMDTLGGACDHLQAQDREQDPDKHRDHRDNPFCDGPLKPKTAYRLSVRAFTQLFDEEQSRYTPPLYTDTYLSLPLVTEAEPLSGVIEGISAGMFLVVMVVGVTALFICRQKVRKVSVQERRVVRMSMRRERPTSGVHMGVRGNRRISSPIKIMHFESHYTKLQADSNYLLSEEYEDLKDVGRNQPLDTALLPENRGKNRYNNILPYDLTRVKLSYVDDDPCSDYINASYIPGNNFRREYIATQGPLPGTKDDFWKMVWEQNVNNIVMVTQCVEKGRVKCDHYWPFDQEPLYYGDLIVQMLSESVLPEWTIREFKICSEDQLNYSRVVRQFHYTVWPDHGVPETTQSLIQFVRTVRDYINRTPGSGATVVHCSAGVGRTGTFISLDRVLQQLDTKDTVDIYGAVFDLRLHRSHMVQTECQYAYLHQCMKDVLRARKLRSEQENPLYPIYENVNPDPQRDIRWCSEEAMGSCLSCPEKESIPDNHQTKFKVINVDDDGNELGSGMMELTEVELVLHTYRRDDVKWPYMCLRRYGYDSNLFSFESGRRCQTGQGIFAFKCARAEEIFNMLQEVMHNHSISVVEEAVLETNQQATHTPAALGYSVPTVHNGVTRIPSVGDAPSHPSTRHPSVASTRLPSVGEESTHPLLVADEAVHTYVNTTGLLDDQPSPLTAPAPLDSPGSAQSQCPPTPPPPRVARPEPQAQLQEEPQVLLESQGVRFVLGPTPVQKKMAKGKHQTEDGDEEEAGEDSESPEPGEGEANGHTDTGAPAPPEGHPQPSSTHSNGSSASVGAPATAPRRHLLPPVTPDTLQNVNNSAQRRTALLDYENLPALPPVWETRKPSNEEENNGGPRGEGGQGGLKMSSLNGYNQHSLLHHSYSHPLSAHPPLSAMESSHNYVNTENVTAPLSARCAPDTARRRSDGPIVFNFDFRRPLGQEHPKTLNYIEVEMETTASSSAASKGASSDTSNPHTPRTPTSPPLPTTPTRRTELYAFIDIERTAAMSNLQKARPHDDGSLRKTRHNSTELPTKSTV</sequence>
<dbReference type="Pfam" id="PF00041">
    <property type="entry name" value="fn3"/>
    <property type="match status" value="11"/>
</dbReference>
<evidence type="ECO:0000256" key="9">
    <source>
        <dbReference type="ARBA" id="ARBA00022737"/>
    </source>
</evidence>
<dbReference type="Pfam" id="PF18861">
    <property type="entry name" value="PTP_tm"/>
    <property type="match status" value="1"/>
</dbReference>
<dbReference type="Proteomes" id="UP000808372">
    <property type="component" value="Chromosome 9"/>
</dbReference>
<feature type="domain" description="Fibronectin type-III" evidence="20">
    <location>
        <begin position="396"/>
        <end position="484"/>
    </location>
</feature>
<dbReference type="SUPFAM" id="SSF50729">
    <property type="entry name" value="PH domain-like"/>
    <property type="match status" value="1"/>
</dbReference>
<feature type="domain" description="Fibronectin type-III" evidence="20">
    <location>
        <begin position="933"/>
        <end position="1027"/>
    </location>
</feature>
<dbReference type="PROSITE" id="PS50055">
    <property type="entry name" value="TYR_PHOSPHATASE_PTP"/>
    <property type="match status" value="1"/>
</dbReference>
<keyword evidence="4" id="KW-0963">Cytoplasm</keyword>
<feature type="domain" description="Fibronectin type-III" evidence="20">
    <location>
        <begin position="1110"/>
        <end position="1200"/>
    </location>
</feature>
<protein>
    <recommendedName>
        <fullName evidence="3">protein-tyrosine-phosphatase</fullName>
        <ecNumber evidence="3">3.1.3.48</ecNumber>
    </recommendedName>
</protein>
<feature type="compositionally biased region" description="Basic and acidic residues" evidence="17">
    <location>
        <begin position="1418"/>
        <end position="1434"/>
    </location>
</feature>
<dbReference type="FunFam" id="2.60.40.10:FF:000369">
    <property type="entry name" value="Protein tyrosine phosphatase, receptor type B"/>
    <property type="match status" value="11"/>
</dbReference>
<dbReference type="PROSITE" id="PS51064">
    <property type="entry name" value="IRS_PTB"/>
    <property type="match status" value="1"/>
</dbReference>
<dbReference type="InterPro" id="IPR000242">
    <property type="entry name" value="PTP_cat"/>
</dbReference>
<dbReference type="SMART" id="SM00060">
    <property type="entry name" value="FN3"/>
    <property type="match status" value="14"/>
</dbReference>
<evidence type="ECO:0000256" key="6">
    <source>
        <dbReference type="ARBA" id="ARBA00022692"/>
    </source>
</evidence>
<dbReference type="GO" id="GO:0043235">
    <property type="term" value="C:receptor complex"/>
    <property type="evidence" value="ECO:0007669"/>
    <property type="project" value="TreeGrafter"/>
</dbReference>
<evidence type="ECO:0000313" key="23">
    <source>
        <dbReference type="RefSeq" id="XP_038857502.1"/>
    </source>
</evidence>
<evidence type="ECO:0000256" key="16">
    <source>
        <dbReference type="ARBA" id="ARBA00051722"/>
    </source>
</evidence>
<evidence type="ECO:0000259" key="21">
    <source>
        <dbReference type="PROSITE" id="PS51064"/>
    </source>
</evidence>
<dbReference type="PROSITE" id="PS00383">
    <property type="entry name" value="TYR_PHOSPHATASE_1"/>
    <property type="match status" value="1"/>
</dbReference>
<organism evidence="22 23">
    <name type="scientific">Salvelinus namaycush</name>
    <name type="common">Lake trout</name>
    <name type="synonym">Salmo namaycush</name>
    <dbReference type="NCBI Taxonomy" id="8040"/>
    <lineage>
        <taxon>Eukaryota</taxon>
        <taxon>Metazoa</taxon>
        <taxon>Chordata</taxon>
        <taxon>Craniata</taxon>
        <taxon>Vertebrata</taxon>
        <taxon>Euteleostomi</taxon>
        <taxon>Actinopterygii</taxon>
        <taxon>Neopterygii</taxon>
        <taxon>Teleostei</taxon>
        <taxon>Protacanthopterygii</taxon>
        <taxon>Salmoniformes</taxon>
        <taxon>Salmonidae</taxon>
        <taxon>Salmoninae</taxon>
        <taxon>Salvelinus</taxon>
    </lineage>
</organism>
<dbReference type="GeneID" id="120054150"/>
<dbReference type="GO" id="GO:0001525">
    <property type="term" value="P:angiogenesis"/>
    <property type="evidence" value="ECO:0007669"/>
    <property type="project" value="TreeGrafter"/>
</dbReference>
<dbReference type="InterPro" id="IPR011993">
    <property type="entry name" value="PH-like_dom_sf"/>
</dbReference>
<feature type="region of interest" description="Disordered" evidence="17">
    <location>
        <begin position="2123"/>
        <end position="2212"/>
    </location>
</feature>
<evidence type="ECO:0000256" key="15">
    <source>
        <dbReference type="ARBA" id="ARBA00025789"/>
    </source>
</evidence>
<dbReference type="InterPro" id="IPR041201">
    <property type="entry name" value="PTPRJ_TM"/>
</dbReference>
<keyword evidence="22" id="KW-1185">Reference proteome</keyword>
<feature type="domain" description="IRS-type PTB" evidence="21">
    <location>
        <begin position="1882"/>
        <end position="1984"/>
    </location>
</feature>
<dbReference type="CDD" id="cd00063">
    <property type="entry name" value="FN3"/>
    <property type="match status" value="9"/>
</dbReference>
<dbReference type="InterPro" id="IPR016130">
    <property type="entry name" value="Tyr_Pase_AS"/>
</dbReference>
<evidence type="ECO:0000256" key="14">
    <source>
        <dbReference type="ARBA" id="ARBA00023180"/>
    </source>
</evidence>
<evidence type="ECO:0000259" key="19">
    <source>
        <dbReference type="PROSITE" id="PS50056"/>
    </source>
</evidence>
<dbReference type="InterPro" id="IPR036116">
    <property type="entry name" value="FN3_sf"/>
</dbReference>
<keyword evidence="7" id="KW-0449">Lipoprotein</keyword>
<evidence type="ECO:0000256" key="12">
    <source>
        <dbReference type="ARBA" id="ARBA00022989"/>
    </source>
</evidence>
<dbReference type="PANTHER" id="PTHR46957">
    <property type="entry name" value="CYTOKINE RECEPTOR"/>
    <property type="match status" value="1"/>
</dbReference>
<dbReference type="Gene3D" id="2.60.40.10">
    <property type="entry name" value="Immunoglobulins"/>
    <property type="match status" value="13"/>
</dbReference>
<dbReference type="SUPFAM" id="SSF49265">
    <property type="entry name" value="Fibronectin type III"/>
    <property type="match status" value="13"/>
</dbReference>
<keyword evidence="10" id="KW-0378">Hydrolase</keyword>
<feature type="domain" description="Tyrosine specific protein phosphatases" evidence="19">
    <location>
        <begin position="1748"/>
        <end position="1824"/>
    </location>
</feature>
<evidence type="ECO:0000259" key="18">
    <source>
        <dbReference type="PROSITE" id="PS50055"/>
    </source>
</evidence>
<comment type="similarity">
    <text evidence="15">Belongs to the protein-tyrosine phosphatase family. Receptor class 3 subfamily.</text>
</comment>
<dbReference type="InterPro" id="IPR038742">
    <property type="entry name" value="FRS2_PTB"/>
</dbReference>
<dbReference type="SMART" id="SM00404">
    <property type="entry name" value="PTPc_motif"/>
    <property type="match status" value="1"/>
</dbReference>
<dbReference type="InterPro" id="IPR003961">
    <property type="entry name" value="FN3_dom"/>
</dbReference>
<dbReference type="RefSeq" id="XP_038857502.1">
    <property type="nucleotide sequence ID" value="XM_039001574.1"/>
</dbReference>
<name>A0A8U1ER45_SALNM</name>
<feature type="compositionally biased region" description="Acidic residues" evidence="17">
    <location>
        <begin position="2140"/>
        <end position="2157"/>
    </location>
</feature>
<comment type="catalytic activity">
    <reaction evidence="16">
        <text>O-phospho-L-tyrosyl-[protein] + H2O = L-tyrosyl-[protein] + phosphate</text>
        <dbReference type="Rhea" id="RHEA:10684"/>
        <dbReference type="Rhea" id="RHEA-COMP:10136"/>
        <dbReference type="Rhea" id="RHEA-COMP:20101"/>
        <dbReference type="ChEBI" id="CHEBI:15377"/>
        <dbReference type="ChEBI" id="CHEBI:43474"/>
        <dbReference type="ChEBI" id="CHEBI:46858"/>
        <dbReference type="ChEBI" id="CHEBI:61978"/>
        <dbReference type="EC" id="3.1.3.48"/>
    </reaction>
</comment>
<dbReference type="InterPro" id="IPR003595">
    <property type="entry name" value="Tyr_Pase_cat"/>
</dbReference>
<feature type="region of interest" description="Disordered" evidence="17">
    <location>
        <begin position="2353"/>
        <end position="2386"/>
    </location>
</feature>
<keyword evidence="8" id="KW-0732">Signal</keyword>
<keyword evidence="5" id="KW-0597">Phosphoprotein</keyword>
<dbReference type="GO" id="GO:0005737">
    <property type="term" value="C:cytoplasm"/>
    <property type="evidence" value="ECO:0007669"/>
    <property type="project" value="UniProtKB-SubCell"/>
</dbReference>
<keyword evidence="12" id="KW-1133">Transmembrane helix</keyword>
<feature type="domain" description="Fibronectin type-III" evidence="20">
    <location>
        <begin position="485"/>
        <end position="579"/>
    </location>
</feature>
<dbReference type="PRINTS" id="PR00700">
    <property type="entry name" value="PRTYPHPHTASE"/>
</dbReference>
<feature type="region of interest" description="Disordered" evidence="17">
    <location>
        <begin position="2062"/>
        <end position="2105"/>
    </location>
</feature>
<gene>
    <name evidence="23" type="primary">LOC120054150</name>
</gene>
<comment type="subcellular location">
    <subcellularLocation>
        <location evidence="2">Cytoplasm</location>
    </subcellularLocation>
    <subcellularLocation>
        <location evidence="1">Membrane</location>
        <topology evidence="1">Single-pass type I membrane protein</topology>
    </subcellularLocation>
</comment>
<keyword evidence="6" id="KW-0812">Transmembrane</keyword>
<evidence type="ECO:0000256" key="8">
    <source>
        <dbReference type="ARBA" id="ARBA00022729"/>
    </source>
</evidence>
<feature type="region of interest" description="Disordered" evidence="17">
    <location>
        <begin position="2011"/>
        <end position="2040"/>
    </location>
</feature>
<dbReference type="PROSITE" id="PS50853">
    <property type="entry name" value="FN3"/>
    <property type="match status" value="8"/>
</dbReference>
<feature type="region of interest" description="Disordered" evidence="17">
    <location>
        <begin position="1418"/>
        <end position="1438"/>
    </location>
</feature>
<feature type="domain" description="Fibronectin type-III" evidence="20">
    <location>
        <begin position="1207"/>
        <end position="1301"/>
    </location>
</feature>
<accession>A0A8U1ER45</accession>
<evidence type="ECO:0000256" key="10">
    <source>
        <dbReference type="ARBA" id="ARBA00022801"/>
    </source>
</evidence>
<feature type="compositionally biased region" description="Polar residues" evidence="17">
    <location>
        <begin position="2177"/>
        <end position="2189"/>
    </location>
</feature>
<evidence type="ECO:0000256" key="17">
    <source>
        <dbReference type="SAM" id="MobiDB-lite"/>
    </source>
</evidence>
<dbReference type="Pfam" id="PF00102">
    <property type="entry name" value="Y_phosphatase"/>
    <property type="match status" value="1"/>
</dbReference>
<keyword evidence="7" id="KW-0519">Myristate</keyword>
<feature type="region of interest" description="Disordered" evidence="17">
    <location>
        <begin position="2225"/>
        <end position="2265"/>
    </location>
</feature>
<feature type="domain" description="Fibronectin type-III" evidence="20">
    <location>
        <begin position="39"/>
        <end position="134"/>
    </location>
</feature>
<feature type="compositionally biased region" description="Gly residues" evidence="17">
    <location>
        <begin position="2250"/>
        <end position="2259"/>
    </location>
</feature>
<evidence type="ECO:0000256" key="11">
    <source>
        <dbReference type="ARBA" id="ARBA00022912"/>
    </source>
</evidence>
<reference evidence="23" key="1">
    <citation type="submission" date="2025-08" db="UniProtKB">
        <authorList>
            <consortium name="RefSeq"/>
        </authorList>
    </citation>
    <scope>IDENTIFICATION</scope>
    <source>
        <tissue evidence="23">White muscle</tissue>
    </source>
</reference>
<dbReference type="FunFam" id="3.90.190.10:FF:000009">
    <property type="entry name" value="Receptor-type tyrosine-protein phosphatase beta"/>
    <property type="match status" value="1"/>
</dbReference>
<evidence type="ECO:0000259" key="20">
    <source>
        <dbReference type="PROSITE" id="PS50853"/>
    </source>
</evidence>
<feature type="compositionally biased region" description="Polar residues" evidence="17">
    <location>
        <begin position="2023"/>
        <end position="2036"/>
    </location>
</feature>
<keyword evidence="9" id="KW-0677">Repeat</keyword>
<dbReference type="SMART" id="SM00194">
    <property type="entry name" value="PTPc"/>
    <property type="match status" value="1"/>
</dbReference>
<dbReference type="CDD" id="cd01202">
    <property type="entry name" value="PTB_FRS2"/>
    <property type="match status" value="1"/>
</dbReference>
<dbReference type="GO" id="GO:0004725">
    <property type="term" value="F:protein tyrosine phosphatase activity"/>
    <property type="evidence" value="ECO:0007669"/>
    <property type="project" value="UniProtKB-EC"/>
</dbReference>
<dbReference type="InterPro" id="IPR050713">
    <property type="entry name" value="RTP_Phos/Ushers"/>
</dbReference>
<feature type="domain" description="Fibronectin type-III" evidence="20">
    <location>
        <begin position="306"/>
        <end position="395"/>
    </location>
</feature>
<dbReference type="EC" id="3.1.3.48" evidence="3"/>